<evidence type="ECO:0000256" key="2">
    <source>
        <dbReference type="ARBA" id="ARBA00022857"/>
    </source>
</evidence>
<evidence type="ECO:0000313" key="5">
    <source>
        <dbReference type="EMBL" id="CCF56633.1"/>
    </source>
</evidence>
<dbReference type="Pfam" id="PF00106">
    <property type="entry name" value="adh_short"/>
    <property type="match status" value="1"/>
</dbReference>
<evidence type="ECO:0000256" key="3">
    <source>
        <dbReference type="ARBA" id="ARBA00023002"/>
    </source>
</evidence>
<dbReference type="STRING" id="1071382.H2AQI3"/>
<dbReference type="FunCoup" id="H2AQI3">
    <property type="interactions" value="584"/>
</dbReference>
<comment type="similarity">
    <text evidence="1 4">Belongs to the short-chain dehydrogenases/reductases (SDR) family.</text>
</comment>
<dbReference type="Gene3D" id="3.40.50.720">
    <property type="entry name" value="NAD(P)-binding Rossmann-like Domain"/>
    <property type="match status" value="1"/>
</dbReference>
<dbReference type="PANTHER" id="PTHR42901">
    <property type="entry name" value="ALCOHOL DEHYDROGENASE"/>
    <property type="match status" value="1"/>
</dbReference>
<dbReference type="InterPro" id="IPR002347">
    <property type="entry name" value="SDR_fam"/>
</dbReference>
<keyword evidence="2" id="KW-0521">NADP</keyword>
<sequence length="267" mass="28882">MSQGRRAADRLAGKVVLITGASAGIGEATAWEYLFASNGQAKLILTARRLEKLAAIKEEMKKEYPNVKIHVAKLDVSNTEEIKSLLQCLPTEFKSIDILVNNAGKALGSEKVGDIAIEDIKGMMDTNVIGLINVTQAVLPILKEKNSGDIVNIGSVAGRDAYPTGSIYCASKFAVRAFTESLRKELLDTGIRVILIAPGLVETEFSLVRYKGDEKRANSVYEGITALEAEDVAELIVFSTSRKPNTVIADTLIFPTCQGSAFHVHRS</sequence>
<reference evidence="5 6" key="1">
    <citation type="journal article" date="2011" name="Proc. Natl. Acad. Sci. U.S.A.">
        <title>Evolutionary erosion of yeast sex chromosomes by mating-type switching accidents.</title>
        <authorList>
            <person name="Gordon J.L."/>
            <person name="Armisen D."/>
            <person name="Proux-Wera E."/>
            <person name="Oheigeartaigh S.S."/>
            <person name="Byrne K.P."/>
            <person name="Wolfe K.H."/>
        </authorList>
    </citation>
    <scope>NUCLEOTIDE SEQUENCE [LARGE SCALE GENOMIC DNA]</scope>
    <source>
        <strain evidence="6">ATCC 22294 / BCRC 22015 / CBS 2517 / CECT 1963 / NBRC 1671 / NRRL Y-8276</strain>
    </source>
</reference>
<dbReference type="HOGENOM" id="CLU_010194_2_10_1"/>
<keyword evidence="3" id="KW-0560">Oxidoreductase</keyword>
<dbReference type="GO" id="GO:0031132">
    <property type="term" value="F:serine 3-dehydrogenase activity"/>
    <property type="evidence" value="ECO:0007669"/>
    <property type="project" value="EnsemblFungi"/>
</dbReference>
<proteinExistence type="inferred from homology"/>
<organism evidence="5 6">
    <name type="scientific">Kazachstania africana (strain ATCC 22294 / BCRC 22015 / CBS 2517 / CECT 1963 / NBRC 1671 / NRRL Y-8276)</name>
    <name type="common">Yeast</name>
    <name type="synonym">Kluyveromyces africanus</name>
    <dbReference type="NCBI Taxonomy" id="1071382"/>
    <lineage>
        <taxon>Eukaryota</taxon>
        <taxon>Fungi</taxon>
        <taxon>Dikarya</taxon>
        <taxon>Ascomycota</taxon>
        <taxon>Saccharomycotina</taxon>
        <taxon>Saccharomycetes</taxon>
        <taxon>Saccharomycetales</taxon>
        <taxon>Saccharomycetaceae</taxon>
        <taxon>Kazachstania</taxon>
    </lineage>
</organism>
<dbReference type="GO" id="GO:0052588">
    <property type="term" value="F:diacetyl reductase ((S)-acetoin forming) (NAD+) activity"/>
    <property type="evidence" value="ECO:0007669"/>
    <property type="project" value="EnsemblFungi"/>
</dbReference>
<dbReference type="PANTHER" id="PTHR42901:SF1">
    <property type="entry name" value="ALCOHOL DEHYDROGENASE"/>
    <property type="match status" value="1"/>
</dbReference>
<dbReference type="OrthoDB" id="6251714at2759"/>
<gene>
    <name evidence="5" type="primary">KAFR0B03360</name>
    <name evidence="5" type="ORF">KAFR_0B03360</name>
</gene>
<dbReference type="RefSeq" id="XP_003955768.1">
    <property type="nucleotide sequence ID" value="XM_003955719.1"/>
</dbReference>
<dbReference type="SUPFAM" id="SSF51735">
    <property type="entry name" value="NAD(P)-binding Rossmann-fold domains"/>
    <property type="match status" value="1"/>
</dbReference>
<dbReference type="KEGG" id="kaf:KAFR_0B03360"/>
<dbReference type="GO" id="GO:0004090">
    <property type="term" value="F:carbonyl reductase (NADPH) activity"/>
    <property type="evidence" value="ECO:0007669"/>
    <property type="project" value="EnsemblFungi"/>
</dbReference>
<dbReference type="eggNOG" id="KOG1205">
    <property type="taxonomic scope" value="Eukaryota"/>
</dbReference>
<evidence type="ECO:0000313" key="6">
    <source>
        <dbReference type="Proteomes" id="UP000005220"/>
    </source>
</evidence>
<dbReference type="InterPro" id="IPR036291">
    <property type="entry name" value="NAD(P)-bd_dom_sf"/>
</dbReference>
<protein>
    <submittedName>
        <fullName evidence="5">Uncharacterized protein</fullName>
    </submittedName>
</protein>
<dbReference type="InParanoid" id="H2AQI3"/>
<dbReference type="PROSITE" id="PS00061">
    <property type="entry name" value="ADH_SHORT"/>
    <property type="match status" value="1"/>
</dbReference>
<dbReference type="FunFam" id="3.40.50.720:FF:000047">
    <property type="entry name" value="NADP-dependent L-serine/L-allo-threonine dehydrogenase"/>
    <property type="match status" value="1"/>
</dbReference>
<dbReference type="PRINTS" id="PR00081">
    <property type="entry name" value="GDHRDH"/>
</dbReference>
<dbReference type="GeneID" id="13883093"/>
<name>H2AQI3_KAZAF</name>
<dbReference type="Proteomes" id="UP000005220">
    <property type="component" value="Chromosome 2"/>
</dbReference>
<accession>H2AQI3</accession>
<dbReference type="EMBL" id="HE650822">
    <property type="protein sequence ID" value="CCF56633.1"/>
    <property type="molecule type" value="Genomic_DNA"/>
</dbReference>
<dbReference type="InterPro" id="IPR020904">
    <property type="entry name" value="Sc_DH/Rdtase_CS"/>
</dbReference>
<evidence type="ECO:0000256" key="1">
    <source>
        <dbReference type="ARBA" id="ARBA00006484"/>
    </source>
</evidence>
<dbReference type="GO" id="GO:0045149">
    <property type="term" value="P:acetoin metabolic process"/>
    <property type="evidence" value="ECO:0007669"/>
    <property type="project" value="EnsemblFungi"/>
</dbReference>
<evidence type="ECO:0000256" key="4">
    <source>
        <dbReference type="RuleBase" id="RU000363"/>
    </source>
</evidence>
<dbReference type="PRINTS" id="PR00080">
    <property type="entry name" value="SDRFAMILY"/>
</dbReference>
<keyword evidence="6" id="KW-1185">Reference proteome</keyword>
<dbReference type="AlphaFoldDB" id="H2AQI3"/>